<feature type="region of interest" description="Disordered" evidence="1">
    <location>
        <begin position="1"/>
        <end position="33"/>
    </location>
</feature>
<reference evidence="2" key="1">
    <citation type="journal article" date="2023" name="PhytoFront">
        <title>Draft Genome Resources of Seven Strains of Tilletia horrida, Causal Agent of Kernel Smut of Rice.</title>
        <authorList>
            <person name="Khanal S."/>
            <person name="Antony Babu S."/>
            <person name="Zhou X.G."/>
        </authorList>
    </citation>
    <scope>NUCLEOTIDE SEQUENCE</scope>
    <source>
        <strain evidence="2">TX3</strain>
    </source>
</reference>
<dbReference type="EMBL" id="JAPDMQ010000905">
    <property type="protein sequence ID" value="KAK0519790.1"/>
    <property type="molecule type" value="Genomic_DNA"/>
</dbReference>
<evidence type="ECO:0000313" key="3">
    <source>
        <dbReference type="Proteomes" id="UP001176521"/>
    </source>
</evidence>
<accession>A0AAN6G6C0</accession>
<name>A0AAN6G6C0_9BASI</name>
<feature type="non-terminal residue" evidence="2">
    <location>
        <position position="153"/>
    </location>
</feature>
<comment type="caution">
    <text evidence="2">The sequence shown here is derived from an EMBL/GenBank/DDBJ whole genome shotgun (WGS) entry which is preliminary data.</text>
</comment>
<organism evidence="2 3">
    <name type="scientific">Tilletia horrida</name>
    <dbReference type="NCBI Taxonomy" id="155126"/>
    <lineage>
        <taxon>Eukaryota</taxon>
        <taxon>Fungi</taxon>
        <taxon>Dikarya</taxon>
        <taxon>Basidiomycota</taxon>
        <taxon>Ustilaginomycotina</taxon>
        <taxon>Exobasidiomycetes</taxon>
        <taxon>Tilletiales</taxon>
        <taxon>Tilletiaceae</taxon>
        <taxon>Tilletia</taxon>
    </lineage>
</organism>
<gene>
    <name evidence="2" type="ORF">OC842_007323</name>
</gene>
<dbReference type="AlphaFoldDB" id="A0AAN6G6C0"/>
<proteinExistence type="predicted"/>
<protein>
    <submittedName>
        <fullName evidence="2">Uncharacterized protein</fullName>
    </submittedName>
</protein>
<keyword evidence="3" id="KW-1185">Reference proteome</keyword>
<dbReference type="Proteomes" id="UP001176521">
    <property type="component" value="Unassembled WGS sequence"/>
</dbReference>
<evidence type="ECO:0000256" key="1">
    <source>
        <dbReference type="SAM" id="MobiDB-lite"/>
    </source>
</evidence>
<sequence>MVLLPSCSASEGRIGRQQRKSAPSFAFEEHAPPPPATCVPAPHSRLADHPISIVKIEVQYAADASPTRITWSQVCTSCEQTIDNHSLPELGTNAAEHDMQARFQQGIMAQARPADLASSHLSSRRGDGDDFERAFRNRSTAMLPTELPSRSGL</sequence>
<evidence type="ECO:0000313" key="2">
    <source>
        <dbReference type="EMBL" id="KAK0519790.1"/>
    </source>
</evidence>